<protein>
    <recommendedName>
        <fullName evidence="4">Fungal N-terminal domain-containing protein</fullName>
    </recommendedName>
</protein>
<dbReference type="AlphaFoldDB" id="A0AAN8MZX9"/>
<name>A0AAN8MZX9_9PEZI</name>
<evidence type="ECO:0008006" key="4">
    <source>
        <dbReference type="Google" id="ProtNLM"/>
    </source>
</evidence>
<comment type="caution">
    <text evidence="2">The sequence shown here is derived from an EMBL/GenBank/DDBJ whole genome shotgun (WGS) entry which is preliminary data.</text>
</comment>
<sequence length="891" mass="99942">MAEVLGTVASSIQLVDAAFKIGENIYKFIDNIRSAPKKVETFRRDLDQTLDILKEIQGFLKVAETKYNNLGDTAKLVENTLEDFKKELAECCITVETLYARSKSWKYKIKIGMKGDGEWVRIDARIMVQYSRLTAASVQLSNKLGLENGERLNDIGNGVTAIGIEITQNVSEPVRDIRNDVRNIRTNGSDTITLIQESMALQVSHNNRAEKIHEEQFQRITEIRDTFVVSQTENKQAFNRIEDTCQTISDQQCQVSDAITKLETEMRVVSGFVNKWEQNKGDGKNIPASELKKLLASAIPAGVASIKPTSKDERIRFEAQKRKITVLIRRILTLADGSPGSNLIKGAQADEYSTTIQEFIDTLQDDSEIGNILKQEVSKITLQLLGTNSVYMQKTDDPRLRARLERKVREGENMMADLGPSMVENKEARTERAVEDGTIIVSSRYQRRVAPSPFGEDDEVESSRTVIHYNPKVGPGETKTAFAALFANTSGTLGSSSIPLLLRVYHRRDYNIYGAESGMVLAGSGQLDKLQRLLASGETSIYDINNSGRSLLHEAVRTISSWNNTKRGFAPGCFAVCQFLLDQGADTNIIDDYGATPLSLLATTLFEQRPTYLNVEIARTVFNRLLDSGIENRISPFGPEQAIARMLRSFMAGPTWFFNQLLEKLNCTAFDINNYQGCSNAVMLEFAVVPSQDDAILFRNYEIAVKHGGDISARTWTTGESCLHLLLHKLAYNCDDIFIKNEVIWQSFKKRQCKAFEDRLKKMLSLGADIYATDDILRELVGGVSFGRSVTRAMYEYEVQDIWWVAILEFGFEKEAVMRKEAEEIGVSVNDYEGYLVSLAKASFEARQSSFEERRLKSVQADSWMVPDPDGNSEASSLSLPREPEFEATLV</sequence>
<organism evidence="2 3">
    <name type="scientific">Orbilia javanica</name>
    <dbReference type="NCBI Taxonomy" id="47235"/>
    <lineage>
        <taxon>Eukaryota</taxon>
        <taxon>Fungi</taxon>
        <taxon>Dikarya</taxon>
        <taxon>Ascomycota</taxon>
        <taxon>Pezizomycotina</taxon>
        <taxon>Orbiliomycetes</taxon>
        <taxon>Orbiliales</taxon>
        <taxon>Orbiliaceae</taxon>
        <taxon>Orbilia</taxon>
    </lineage>
</organism>
<evidence type="ECO:0000256" key="1">
    <source>
        <dbReference type="SAM" id="MobiDB-lite"/>
    </source>
</evidence>
<dbReference type="Gene3D" id="1.25.40.20">
    <property type="entry name" value="Ankyrin repeat-containing domain"/>
    <property type="match status" value="1"/>
</dbReference>
<dbReference type="InterPro" id="IPR036770">
    <property type="entry name" value="Ankyrin_rpt-contain_sf"/>
</dbReference>
<dbReference type="Proteomes" id="UP001313282">
    <property type="component" value="Unassembled WGS sequence"/>
</dbReference>
<accession>A0AAN8MZX9</accession>
<feature type="region of interest" description="Disordered" evidence="1">
    <location>
        <begin position="862"/>
        <end position="891"/>
    </location>
</feature>
<gene>
    <name evidence="2" type="ORF">TWF718_000610</name>
</gene>
<reference evidence="2 3" key="1">
    <citation type="submission" date="2019-10" db="EMBL/GenBank/DDBJ databases">
        <authorList>
            <person name="Palmer J.M."/>
        </authorList>
    </citation>
    <scope>NUCLEOTIDE SEQUENCE [LARGE SCALE GENOMIC DNA]</scope>
    <source>
        <strain evidence="2 3">TWF718</strain>
    </source>
</reference>
<dbReference type="SUPFAM" id="SSF48403">
    <property type="entry name" value="Ankyrin repeat"/>
    <property type="match status" value="1"/>
</dbReference>
<evidence type="ECO:0000313" key="3">
    <source>
        <dbReference type="Proteomes" id="UP001313282"/>
    </source>
</evidence>
<keyword evidence="3" id="KW-1185">Reference proteome</keyword>
<proteinExistence type="predicted"/>
<evidence type="ECO:0000313" key="2">
    <source>
        <dbReference type="EMBL" id="KAK6356238.1"/>
    </source>
</evidence>
<dbReference type="EMBL" id="JAVHNR010000001">
    <property type="protein sequence ID" value="KAK6356238.1"/>
    <property type="molecule type" value="Genomic_DNA"/>
</dbReference>